<feature type="region of interest" description="Disordered" evidence="1">
    <location>
        <begin position="102"/>
        <end position="121"/>
    </location>
</feature>
<sequence length="121" mass="14145">MVYHKLLMADGRFENVTLNLGAIAELNKRNKPLADEYFAKYKEMQKKGEDFNELDMAKFIYIAYACAHLDEDIPSFEEFLTEVTDDREELGTTFENLFNSAKKKRDSVMHSGKPRRRKNGR</sequence>
<reference evidence="2" key="1">
    <citation type="journal article" date="2021" name="Proc. Natl. Acad. Sci. U.S.A.">
        <title>A Catalog of Tens of Thousands of Viruses from Human Metagenomes Reveals Hidden Associations with Chronic Diseases.</title>
        <authorList>
            <person name="Tisza M.J."/>
            <person name="Buck C.B."/>
        </authorList>
    </citation>
    <scope>NUCLEOTIDE SEQUENCE</scope>
    <source>
        <strain evidence="2">Ctpbb7</strain>
    </source>
</reference>
<dbReference type="EMBL" id="BK015035">
    <property type="protein sequence ID" value="DAD88123.1"/>
    <property type="molecule type" value="Genomic_DNA"/>
</dbReference>
<protein>
    <submittedName>
        <fullName evidence="2">Uncharacterized protein</fullName>
    </submittedName>
</protein>
<organism evidence="2">
    <name type="scientific">Siphoviridae sp. ctpbb7</name>
    <dbReference type="NCBI Taxonomy" id="2826465"/>
    <lineage>
        <taxon>Viruses</taxon>
        <taxon>Duplodnaviria</taxon>
        <taxon>Heunggongvirae</taxon>
        <taxon>Uroviricota</taxon>
        <taxon>Caudoviricetes</taxon>
    </lineage>
</organism>
<evidence type="ECO:0000256" key="1">
    <source>
        <dbReference type="SAM" id="MobiDB-lite"/>
    </source>
</evidence>
<proteinExistence type="predicted"/>
<evidence type="ECO:0000313" key="2">
    <source>
        <dbReference type="EMBL" id="DAD88123.1"/>
    </source>
</evidence>
<feature type="compositionally biased region" description="Basic residues" evidence="1">
    <location>
        <begin position="112"/>
        <end position="121"/>
    </location>
</feature>
<accession>A0A8S5N1W2</accession>
<name>A0A8S5N1W2_9CAUD</name>